<reference evidence="2" key="1">
    <citation type="submission" date="2016-10" db="EMBL/GenBank/DDBJ databases">
        <authorList>
            <person name="Varghese N."/>
            <person name="Submissions S."/>
        </authorList>
    </citation>
    <scope>NUCLEOTIDE SEQUENCE [LARGE SCALE GENOMIC DNA]</scope>
    <source>
        <strain evidence="2">DSM 16858</strain>
    </source>
</reference>
<accession>A0A1I0J9Y8</accession>
<evidence type="ECO:0000313" key="2">
    <source>
        <dbReference type="Proteomes" id="UP000199181"/>
    </source>
</evidence>
<dbReference type="EMBL" id="FOIJ01000007">
    <property type="protein sequence ID" value="SEU06810.1"/>
    <property type="molecule type" value="Genomic_DNA"/>
</dbReference>
<sequence length="127" mass="13733">MAKIVDLVVRLRVARETGVITADLASELEAALVRLAPAAGRRAVRDQHLRRAAGFMSGSLYAKAQRLAQETTSALRPGRISLPPDPTGVRAAVLDAVATGVKMPTSWRQFHTLLDPELDEDEPPIEV</sequence>
<dbReference type="RefSeq" id="WP_093520949.1">
    <property type="nucleotide sequence ID" value="NZ_FOIJ01000007.1"/>
</dbReference>
<protein>
    <submittedName>
        <fullName evidence="1">Uncharacterized protein</fullName>
    </submittedName>
</protein>
<gene>
    <name evidence="1" type="ORF">SAMN05443639_10792</name>
</gene>
<proteinExistence type="predicted"/>
<keyword evidence="2" id="KW-1185">Reference proteome</keyword>
<evidence type="ECO:0000313" key="1">
    <source>
        <dbReference type="EMBL" id="SEU06810.1"/>
    </source>
</evidence>
<dbReference type="Proteomes" id="UP000199181">
    <property type="component" value="Unassembled WGS sequence"/>
</dbReference>
<name>A0A1I0J9Y8_9BACT</name>
<organism evidence="1 2">
    <name type="scientific">Stigmatella erecta</name>
    <dbReference type="NCBI Taxonomy" id="83460"/>
    <lineage>
        <taxon>Bacteria</taxon>
        <taxon>Pseudomonadati</taxon>
        <taxon>Myxococcota</taxon>
        <taxon>Myxococcia</taxon>
        <taxon>Myxococcales</taxon>
        <taxon>Cystobacterineae</taxon>
        <taxon>Archangiaceae</taxon>
        <taxon>Stigmatella</taxon>
    </lineage>
</organism>
<dbReference type="AlphaFoldDB" id="A0A1I0J9Y8"/>